<evidence type="ECO:0000259" key="2">
    <source>
        <dbReference type="Pfam" id="PF01970"/>
    </source>
</evidence>
<dbReference type="Pfam" id="PF01970">
    <property type="entry name" value="TctA"/>
    <property type="match status" value="1"/>
</dbReference>
<feature type="transmembrane region" description="Helical" evidence="1">
    <location>
        <begin position="359"/>
        <end position="382"/>
    </location>
</feature>
<keyword evidence="1" id="KW-1133">Transmembrane helix</keyword>
<feature type="transmembrane region" description="Helical" evidence="1">
    <location>
        <begin position="163"/>
        <end position="182"/>
    </location>
</feature>
<gene>
    <name evidence="3" type="ORF">METZ01_LOCUS109056</name>
</gene>
<reference evidence="3" key="1">
    <citation type="submission" date="2018-05" db="EMBL/GenBank/DDBJ databases">
        <authorList>
            <person name="Lanie J.A."/>
            <person name="Ng W.-L."/>
            <person name="Kazmierczak K.M."/>
            <person name="Andrzejewski T.M."/>
            <person name="Davidsen T.M."/>
            <person name="Wayne K.J."/>
            <person name="Tettelin H."/>
            <person name="Glass J.I."/>
            <person name="Rusch D."/>
            <person name="Podicherti R."/>
            <person name="Tsui H.-C.T."/>
            <person name="Winkler M.E."/>
        </authorList>
    </citation>
    <scope>NUCLEOTIDE SEQUENCE</scope>
</reference>
<organism evidence="3">
    <name type="scientific">marine metagenome</name>
    <dbReference type="NCBI Taxonomy" id="408172"/>
    <lineage>
        <taxon>unclassified sequences</taxon>
        <taxon>metagenomes</taxon>
        <taxon>ecological metagenomes</taxon>
    </lineage>
</organism>
<dbReference type="PANTHER" id="PTHR35342">
    <property type="entry name" value="TRICARBOXYLIC TRANSPORT PROTEIN"/>
    <property type="match status" value="1"/>
</dbReference>
<keyword evidence="1" id="KW-0812">Transmembrane</keyword>
<feature type="transmembrane region" description="Helical" evidence="1">
    <location>
        <begin position="324"/>
        <end position="347"/>
    </location>
</feature>
<feature type="transmembrane region" description="Helical" evidence="1">
    <location>
        <begin position="40"/>
        <end position="63"/>
    </location>
</feature>
<protein>
    <recommendedName>
        <fullName evidence="2">DUF112 domain-containing protein</fullName>
    </recommendedName>
</protein>
<accession>A0A381WV17</accession>
<keyword evidence="1" id="KW-0472">Membrane</keyword>
<proteinExistence type="predicted"/>
<feature type="transmembrane region" description="Helical" evidence="1">
    <location>
        <begin position="422"/>
        <end position="448"/>
    </location>
</feature>
<dbReference type="AlphaFoldDB" id="A0A381WV17"/>
<dbReference type="EMBL" id="UINC01012936">
    <property type="protein sequence ID" value="SVA56202.1"/>
    <property type="molecule type" value="Genomic_DNA"/>
</dbReference>
<dbReference type="PANTHER" id="PTHR35342:SF5">
    <property type="entry name" value="TRICARBOXYLIC TRANSPORT PROTEIN"/>
    <property type="match status" value="1"/>
</dbReference>
<evidence type="ECO:0000256" key="1">
    <source>
        <dbReference type="SAM" id="Phobius"/>
    </source>
</evidence>
<name>A0A381WV17_9ZZZZ</name>
<feature type="transmembrane region" description="Helical" evidence="1">
    <location>
        <begin position="468"/>
        <end position="487"/>
    </location>
</feature>
<feature type="transmembrane region" description="Helical" evidence="1">
    <location>
        <begin position="262"/>
        <end position="284"/>
    </location>
</feature>
<dbReference type="InterPro" id="IPR002823">
    <property type="entry name" value="DUF112_TM"/>
</dbReference>
<feature type="transmembrane region" description="Helical" evidence="1">
    <location>
        <begin position="202"/>
        <end position="222"/>
    </location>
</feature>
<sequence length="494" mass="51778">MFESLISGFEAAFTFTNLAFIFAGITLGIVIGVIPGLGSVTAMAVLIPITFYMSPLAAIAFLVGVNKGGTSGGAIPAILLNSPGTPEAAASALDGFPMAQKGEAVRAMKFALYSSVTGDSISDLLLIVLVVPFSVIALQFGPLEFTAVLLFAFVLLSGIAGNSPIKGLISISLGVFLSTIGLDPVESTPRMTFDEVSLYDGLPLSAVAIGTLALASVIEQLFDLWHQGGEATNMNQLKPTQLESRLSGKEFFSHWKTLGRSAMIGSIVGMLPGLGVTLAAFLSYGSARRASSIPESFGKGNPEGIIATEAANSAVVGSNLIPTIALGIPGNMAAALLLSAFIIHGIVPGPLMMTMHGELVYALFASMILANGVHLLVGRLGIPIWGLVAKTPKAIILPPVMVMCIVGVYLPGQSLFDVGVMLFFAGIGLVMKRTGFSLVCLVIGFLLGGMFETSLRQTLLMYKSNYSVILQSPITLIFLFLTIFILLRSTFRSK</sequence>
<feature type="domain" description="DUF112" evidence="2">
    <location>
        <begin position="18"/>
        <end position="443"/>
    </location>
</feature>
<evidence type="ECO:0000313" key="3">
    <source>
        <dbReference type="EMBL" id="SVA56202.1"/>
    </source>
</evidence>
<feature type="transmembrane region" description="Helical" evidence="1">
    <location>
        <begin position="12"/>
        <end position="34"/>
    </location>
</feature>